<evidence type="ECO:0000313" key="3">
    <source>
        <dbReference type="Proteomes" id="UP000075901"/>
    </source>
</evidence>
<sequence>MSSTPEKIPLEQQQQQQPANPLYPNLNQDAANPLLPQQATTPTYPAMATGPPPPPGYMPVPQMNGMPIMTQPGMPMQPVLGQQQVGTYCLTKALFTPSFSLKHLRLPAGVFSKTEFETKG</sequence>
<proteinExistence type="predicted"/>
<protein>
    <submittedName>
        <fullName evidence="2">Uncharacterized protein</fullName>
    </submittedName>
</protein>
<feature type="region of interest" description="Disordered" evidence="1">
    <location>
        <begin position="1"/>
        <end position="64"/>
    </location>
</feature>
<dbReference type="VEuPathDB" id="VectorBase:AMAM002283"/>
<name>A0A182S9D0_9DIPT</name>
<evidence type="ECO:0000313" key="2">
    <source>
        <dbReference type="EnsemblMetazoa" id="AMAM002283-PA"/>
    </source>
</evidence>
<accession>A0A182S9D0</accession>
<evidence type="ECO:0000256" key="1">
    <source>
        <dbReference type="SAM" id="MobiDB-lite"/>
    </source>
</evidence>
<dbReference type="AlphaFoldDB" id="A0A182S9D0"/>
<reference evidence="2" key="2">
    <citation type="submission" date="2020-05" db="UniProtKB">
        <authorList>
            <consortium name="EnsemblMetazoa"/>
        </authorList>
    </citation>
    <scope>IDENTIFICATION</scope>
    <source>
        <strain evidence="2">maculatus3</strain>
    </source>
</reference>
<dbReference type="Proteomes" id="UP000075901">
    <property type="component" value="Unassembled WGS sequence"/>
</dbReference>
<reference evidence="3" key="1">
    <citation type="submission" date="2013-09" db="EMBL/GenBank/DDBJ databases">
        <title>The Genome Sequence of Anopheles maculatus species B.</title>
        <authorList>
            <consortium name="The Broad Institute Genomics Platform"/>
            <person name="Neafsey D.E."/>
            <person name="Besansky N."/>
            <person name="Howell P."/>
            <person name="Walton C."/>
            <person name="Young S.K."/>
            <person name="Zeng Q."/>
            <person name="Gargeya S."/>
            <person name="Fitzgerald M."/>
            <person name="Haas B."/>
            <person name="Abouelleil A."/>
            <person name="Allen A.W."/>
            <person name="Alvarado L."/>
            <person name="Arachchi H.M."/>
            <person name="Berlin A.M."/>
            <person name="Chapman S.B."/>
            <person name="Gainer-Dewar J."/>
            <person name="Goldberg J."/>
            <person name="Griggs A."/>
            <person name="Gujja S."/>
            <person name="Hansen M."/>
            <person name="Howarth C."/>
            <person name="Imamovic A."/>
            <person name="Ireland A."/>
            <person name="Larimer J."/>
            <person name="McCowan C."/>
            <person name="Murphy C."/>
            <person name="Pearson M."/>
            <person name="Poon T.W."/>
            <person name="Priest M."/>
            <person name="Roberts A."/>
            <person name="Saif S."/>
            <person name="Shea T."/>
            <person name="Sisk P."/>
            <person name="Sykes S."/>
            <person name="Wortman J."/>
            <person name="Nusbaum C."/>
            <person name="Birren B."/>
        </authorList>
    </citation>
    <scope>NUCLEOTIDE SEQUENCE [LARGE SCALE GENOMIC DNA]</scope>
    <source>
        <strain evidence="3">maculatus3</strain>
    </source>
</reference>
<feature type="compositionally biased region" description="Low complexity" evidence="1">
    <location>
        <begin position="10"/>
        <end position="49"/>
    </location>
</feature>
<organism evidence="2 3">
    <name type="scientific">Anopheles maculatus</name>
    <dbReference type="NCBI Taxonomy" id="74869"/>
    <lineage>
        <taxon>Eukaryota</taxon>
        <taxon>Metazoa</taxon>
        <taxon>Ecdysozoa</taxon>
        <taxon>Arthropoda</taxon>
        <taxon>Hexapoda</taxon>
        <taxon>Insecta</taxon>
        <taxon>Pterygota</taxon>
        <taxon>Neoptera</taxon>
        <taxon>Endopterygota</taxon>
        <taxon>Diptera</taxon>
        <taxon>Nematocera</taxon>
        <taxon>Culicoidea</taxon>
        <taxon>Culicidae</taxon>
        <taxon>Anophelinae</taxon>
        <taxon>Anopheles</taxon>
        <taxon>Anopheles maculatus group</taxon>
    </lineage>
</organism>
<dbReference type="EnsemblMetazoa" id="AMAM002283-RA">
    <property type="protein sequence ID" value="AMAM002283-PA"/>
    <property type="gene ID" value="AMAM002283"/>
</dbReference>
<keyword evidence="3" id="KW-1185">Reference proteome</keyword>